<name>A0A9D4AD03_9ROSI</name>
<proteinExistence type="predicted"/>
<evidence type="ECO:0000313" key="2">
    <source>
        <dbReference type="Proteomes" id="UP000828251"/>
    </source>
</evidence>
<dbReference type="OrthoDB" id="433924at2759"/>
<dbReference type="AlphaFoldDB" id="A0A9D4AD03"/>
<sequence length="95" mass="10790">MKPHETTENAVARAVKEKLGSSKVVRIVLGSYRKKLEERNSVSYPGLPARYVLHSVEAWVEGLLEEDFVTVEKEEYESVDGTRGLEKAVSVRKHY</sequence>
<protein>
    <submittedName>
        <fullName evidence="1">Uncharacterized protein</fullName>
    </submittedName>
</protein>
<gene>
    <name evidence="1" type="ORF">J1N35_011226</name>
</gene>
<reference evidence="1 2" key="1">
    <citation type="journal article" date="2021" name="Plant Biotechnol. J.">
        <title>Multi-omics assisted identification of the key and species-specific regulatory components of drought-tolerant mechanisms in Gossypium stocksii.</title>
        <authorList>
            <person name="Yu D."/>
            <person name="Ke L."/>
            <person name="Zhang D."/>
            <person name="Wu Y."/>
            <person name="Sun Y."/>
            <person name="Mei J."/>
            <person name="Sun J."/>
            <person name="Sun Y."/>
        </authorList>
    </citation>
    <scope>NUCLEOTIDE SEQUENCE [LARGE SCALE GENOMIC DNA]</scope>
    <source>
        <strain evidence="2">cv. E1</strain>
        <tissue evidence="1">Leaf</tissue>
    </source>
</reference>
<accession>A0A9D4AD03</accession>
<comment type="caution">
    <text evidence="1">The sequence shown here is derived from an EMBL/GenBank/DDBJ whole genome shotgun (WGS) entry which is preliminary data.</text>
</comment>
<evidence type="ECO:0000313" key="1">
    <source>
        <dbReference type="EMBL" id="KAH1107458.1"/>
    </source>
</evidence>
<dbReference type="PANTHER" id="PTHR36395">
    <property type="entry name" value="RING-H2 ZINC FINGER PROTEIN"/>
    <property type="match status" value="1"/>
</dbReference>
<organism evidence="1 2">
    <name type="scientific">Gossypium stocksii</name>
    <dbReference type="NCBI Taxonomy" id="47602"/>
    <lineage>
        <taxon>Eukaryota</taxon>
        <taxon>Viridiplantae</taxon>
        <taxon>Streptophyta</taxon>
        <taxon>Embryophyta</taxon>
        <taxon>Tracheophyta</taxon>
        <taxon>Spermatophyta</taxon>
        <taxon>Magnoliopsida</taxon>
        <taxon>eudicotyledons</taxon>
        <taxon>Gunneridae</taxon>
        <taxon>Pentapetalae</taxon>
        <taxon>rosids</taxon>
        <taxon>malvids</taxon>
        <taxon>Malvales</taxon>
        <taxon>Malvaceae</taxon>
        <taxon>Malvoideae</taxon>
        <taxon>Gossypium</taxon>
    </lineage>
</organism>
<dbReference type="Proteomes" id="UP000828251">
    <property type="component" value="Unassembled WGS sequence"/>
</dbReference>
<keyword evidence="2" id="KW-1185">Reference proteome</keyword>
<dbReference type="EMBL" id="JAIQCV010000004">
    <property type="protein sequence ID" value="KAH1107458.1"/>
    <property type="molecule type" value="Genomic_DNA"/>
</dbReference>
<dbReference type="PANTHER" id="PTHR36395:SF1">
    <property type="entry name" value="RING-H2 ZINC FINGER PROTEIN"/>
    <property type="match status" value="1"/>
</dbReference>